<dbReference type="GO" id="GO:0030527">
    <property type="term" value="F:structural constituent of chromatin"/>
    <property type="evidence" value="ECO:0007669"/>
    <property type="project" value="InterPro"/>
</dbReference>
<dbReference type="SUPFAM" id="SSF47113">
    <property type="entry name" value="Histone-fold"/>
    <property type="match status" value="1"/>
</dbReference>
<evidence type="ECO:0000259" key="4">
    <source>
        <dbReference type="Pfam" id="PF00125"/>
    </source>
</evidence>
<feature type="region of interest" description="Disordered" evidence="3">
    <location>
        <begin position="30"/>
        <end position="94"/>
    </location>
</feature>
<protein>
    <recommendedName>
        <fullName evidence="4">Core Histone H2A/H2B/H3 domain-containing protein</fullName>
    </recommendedName>
</protein>
<dbReference type="EMBL" id="OIVN01006260">
    <property type="protein sequence ID" value="SPD29136.1"/>
    <property type="molecule type" value="Genomic_DNA"/>
</dbReference>
<proteinExistence type="inferred from homology"/>
<accession>A0A2N9IUP7</accession>
<reference evidence="5" key="1">
    <citation type="submission" date="2018-02" db="EMBL/GenBank/DDBJ databases">
        <authorList>
            <person name="Cohen D.B."/>
            <person name="Kent A.D."/>
        </authorList>
    </citation>
    <scope>NUCLEOTIDE SEQUENCE</scope>
</reference>
<dbReference type="GO" id="GO:0000786">
    <property type="term" value="C:nucleosome"/>
    <property type="evidence" value="ECO:0007669"/>
    <property type="project" value="InterPro"/>
</dbReference>
<dbReference type="GO" id="GO:0005634">
    <property type="term" value="C:nucleus"/>
    <property type="evidence" value="ECO:0007669"/>
    <property type="project" value="UniProtKB-ARBA"/>
</dbReference>
<sequence>MAPKRSTKLITMVKTSRKVVKETVQVAVIQSVQKTTRGDEDKEKAQGPSRTVPVEHKSEQENQSVQVPVEEKGKAKSTKEEGKEKKRKRKRREGGGEGYKRYVYRVLKQVHPGMGISSKAMTILNNLMNDMFERLASEAGRLTKYERRMTLSSREIQGAVRLVLPRELGKHAISEGIKAVTTYVSNYTTMS</sequence>
<evidence type="ECO:0000256" key="1">
    <source>
        <dbReference type="ARBA" id="ARBA00002001"/>
    </source>
</evidence>
<dbReference type="GO" id="GO:0003677">
    <property type="term" value="F:DNA binding"/>
    <property type="evidence" value="ECO:0007669"/>
    <property type="project" value="InterPro"/>
</dbReference>
<dbReference type="Gene3D" id="1.10.20.10">
    <property type="entry name" value="Histone, subunit A"/>
    <property type="match status" value="1"/>
</dbReference>
<dbReference type="PRINTS" id="PR00621">
    <property type="entry name" value="HISTONEH2B"/>
</dbReference>
<evidence type="ECO:0000313" key="5">
    <source>
        <dbReference type="EMBL" id="SPD29136.1"/>
    </source>
</evidence>
<evidence type="ECO:0000256" key="2">
    <source>
        <dbReference type="ARBA" id="ARBA00006846"/>
    </source>
</evidence>
<feature type="domain" description="Core Histone H2A/H2B/H3" evidence="4">
    <location>
        <begin position="83"/>
        <end position="162"/>
    </location>
</feature>
<dbReference type="AlphaFoldDB" id="A0A2N9IUP7"/>
<feature type="compositionally biased region" description="Basic and acidic residues" evidence="3">
    <location>
        <begin position="36"/>
        <end position="45"/>
    </location>
</feature>
<dbReference type="SMART" id="SM00427">
    <property type="entry name" value="H2B"/>
    <property type="match status" value="1"/>
</dbReference>
<dbReference type="Pfam" id="PF00125">
    <property type="entry name" value="Histone"/>
    <property type="match status" value="1"/>
</dbReference>
<dbReference type="PANTHER" id="PTHR23428">
    <property type="entry name" value="HISTONE H2B"/>
    <property type="match status" value="1"/>
</dbReference>
<comment type="function">
    <text evidence="1">Core component of nucleosome. Nucleosomes wrap and compact DNA into chromatin, limiting DNA accessibility to the cellular machineries which require DNA as a template. Histones thereby play a central role in transcription regulation, DNA repair, DNA replication and chromosomal stability. DNA accessibility is regulated via a complex set of post-translational modifications of histones, also called histone code, and nucleosome remodeling.</text>
</comment>
<dbReference type="InterPro" id="IPR007125">
    <property type="entry name" value="H2A/H2B/H3"/>
</dbReference>
<dbReference type="CDD" id="cd22910">
    <property type="entry name" value="HFD_H2B"/>
    <property type="match status" value="1"/>
</dbReference>
<name>A0A2N9IUP7_FAGSY</name>
<organism evidence="5">
    <name type="scientific">Fagus sylvatica</name>
    <name type="common">Beechnut</name>
    <dbReference type="NCBI Taxonomy" id="28930"/>
    <lineage>
        <taxon>Eukaryota</taxon>
        <taxon>Viridiplantae</taxon>
        <taxon>Streptophyta</taxon>
        <taxon>Embryophyta</taxon>
        <taxon>Tracheophyta</taxon>
        <taxon>Spermatophyta</taxon>
        <taxon>Magnoliopsida</taxon>
        <taxon>eudicotyledons</taxon>
        <taxon>Gunneridae</taxon>
        <taxon>Pentapetalae</taxon>
        <taxon>rosids</taxon>
        <taxon>fabids</taxon>
        <taxon>Fagales</taxon>
        <taxon>Fagaceae</taxon>
        <taxon>Fagus</taxon>
    </lineage>
</organism>
<feature type="compositionally biased region" description="Basic and acidic residues" evidence="3">
    <location>
        <begin position="69"/>
        <end position="84"/>
    </location>
</feature>
<gene>
    <name evidence="5" type="ORF">FSB_LOCUS57018</name>
</gene>
<dbReference type="GO" id="GO:0046982">
    <property type="term" value="F:protein heterodimerization activity"/>
    <property type="evidence" value="ECO:0007669"/>
    <property type="project" value="InterPro"/>
</dbReference>
<dbReference type="InterPro" id="IPR000558">
    <property type="entry name" value="Histone_H2B"/>
</dbReference>
<evidence type="ECO:0000256" key="3">
    <source>
        <dbReference type="SAM" id="MobiDB-lite"/>
    </source>
</evidence>
<dbReference type="InterPro" id="IPR009072">
    <property type="entry name" value="Histone-fold"/>
</dbReference>
<dbReference type="FunFam" id="1.10.20.10:FF:000043">
    <property type="entry name" value="Histone H2B"/>
    <property type="match status" value="1"/>
</dbReference>
<comment type="similarity">
    <text evidence="2">Belongs to the histone H2B family.</text>
</comment>